<sequence>MAAFVCTGAFGECGSPLGVVSVSASRPARLTSGGGLSGTLLSRRNISHLHAGDSAFSFTVFSILSILSILHCCSPAYSKLLSLLLATLAIIPRTTAV</sequence>
<accession>A0A319BSL2</accession>
<evidence type="ECO:0000313" key="1">
    <source>
        <dbReference type="EMBL" id="PYH75461.1"/>
    </source>
</evidence>
<dbReference type="AlphaFoldDB" id="A0A319BSL2"/>
<dbReference type="VEuPathDB" id="FungiDB:BO82DRAFT_360006"/>
<dbReference type="GeneID" id="37139474"/>
<keyword evidence="2" id="KW-1185">Reference proteome</keyword>
<evidence type="ECO:0000313" key="2">
    <source>
        <dbReference type="Proteomes" id="UP000248340"/>
    </source>
</evidence>
<name>A0A319BSL2_9EURO</name>
<organism evidence="1 2">
    <name type="scientific">Aspergillus uvarum CBS 121591</name>
    <dbReference type="NCBI Taxonomy" id="1448315"/>
    <lineage>
        <taxon>Eukaryota</taxon>
        <taxon>Fungi</taxon>
        <taxon>Dikarya</taxon>
        <taxon>Ascomycota</taxon>
        <taxon>Pezizomycotina</taxon>
        <taxon>Eurotiomycetes</taxon>
        <taxon>Eurotiomycetidae</taxon>
        <taxon>Eurotiales</taxon>
        <taxon>Aspergillaceae</taxon>
        <taxon>Aspergillus</taxon>
        <taxon>Aspergillus subgen. Circumdati</taxon>
    </lineage>
</organism>
<dbReference type="EMBL" id="KZ821793">
    <property type="protein sequence ID" value="PYH75461.1"/>
    <property type="molecule type" value="Genomic_DNA"/>
</dbReference>
<protein>
    <submittedName>
        <fullName evidence="1">Uncharacterized protein</fullName>
    </submittedName>
</protein>
<reference evidence="1 2" key="1">
    <citation type="submission" date="2016-12" db="EMBL/GenBank/DDBJ databases">
        <title>The genomes of Aspergillus section Nigri reveals drivers in fungal speciation.</title>
        <authorList>
            <consortium name="DOE Joint Genome Institute"/>
            <person name="Vesth T.C."/>
            <person name="Nybo J."/>
            <person name="Theobald S."/>
            <person name="Brandl J."/>
            <person name="Frisvad J.C."/>
            <person name="Nielsen K.F."/>
            <person name="Lyhne E.K."/>
            <person name="Kogle M.E."/>
            <person name="Kuo A."/>
            <person name="Riley R."/>
            <person name="Clum A."/>
            <person name="Nolan M."/>
            <person name="Lipzen A."/>
            <person name="Salamov A."/>
            <person name="Henrissat B."/>
            <person name="Wiebenga A."/>
            <person name="De Vries R.P."/>
            <person name="Grigoriev I.V."/>
            <person name="Mortensen U.H."/>
            <person name="Andersen M.R."/>
            <person name="Baker S.E."/>
        </authorList>
    </citation>
    <scope>NUCLEOTIDE SEQUENCE [LARGE SCALE GENOMIC DNA]</scope>
    <source>
        <strain evidence="1 2">CBS 121591</strain>
    </source>
</reference>
<gene>
    <name evidence="1" type="ORF">BO82DRAFT_360006</name>
</gene>
<proteinExistence type="predicted"/>
<dbReference type="Proteomes" id="UP000248340">
    <property type="component" value="Unassembled WGS sequence"/>
</dbReference>
<dbReference type="RefSeq" id="XP_025485661.1">
    <property type="nucleotide sequence ID" value="XM_025636733.1"/>
</dbReference>